<keyword evidence="6 8" id="KW-0472">Membrane</keyword>
<proteinExistence type="inferred from homology"/>
<feature type="compositionally biased region" description="Polar residues" evidence="7">
    <location>
        <begin position="234"/>
        <end position="257"/>
    </location>
</feature>
<dbReference type="EMBL" id="KB456270">
    <property type="protein sequence ID" value="EMF08981.1"/>
    <property type="molecule type" value="Genomic_DNA"/>
</dbReference>
<dbReference type="InterPro" id="IPR023271">
    <property type="entry name" value="Aquaporin-like"/>
</dbReference>
<comment type="subcellular location">
    <subcellularLocation>
        <location evidence="1">Membrane</location>
        <topology evidence="1">Multi-pass membrane protein</topology>
    </subcellularLocation>
</comment>
<feature type="transmembrane region" description="Helical" evidence="8">
    <location>
        <begin position="454"/>
        <end position="472"/>
    </location>
</feature>
<dbReference type="OrthoDB" id="3222at2759"/>
<keyword evidence="10" id="KW-1185">Reference proteome</keyword>
<feature type="compositionally biased region" description="Basic residues" evidence="7">
    <location>
        <begin position="187"/>
        <end position="197"/>
    </location>
</feature>
<dbReference type="NCBIfam" id="TIGR00861">
    <property type="entry name" value="MIP"/>
    <property type="match status" value="1"/>
</dbReference>
<dbReference type="Gene3D" id="1.20.1080.10">
    <property type="entry name" value="Glycerol uptake facilitator protein"/>
    <property type="match status" value="1"/>
</dbReference>
<feature type="transmembrane region" description="Helical" evidence="8">
    <location>
        <begin position="328"/>
        <end position="349"/>
    </location>
</feature>
<sequence length="584" mass="64263">MSIQVPIGDVSGQICCLLRSWSCSCVQPRRYRNPKKGKYRYFQLRRVKIAIRPHSAGIVGKRSLRRGPTSPDSVASSLRTTFSDVAHEDSIFHRHAAYNNLQTAMSSRSLRPYQARTATARSTRTAATGISQDVDYTLAGPPSQAGHADPHGTHYDEGYFDANPWMETQQPQNENFSLAGTFPHKIRWGSKKPKHGSYQHNVSSDEKGEAEAAPQIKEHPSDDDDEGDEGENIEPSTTRQSLRPSIQQRTVSHYNSKGQRRGTLANEAIVEGLDPKDRPFNHWALVRLRLQRPLAEWLGSTVFIFIGVSANLSVITSNYQTGTMQSMYWCWGFAVMLSIYIAGGGSGAFLNPALTLMLSVFRGFPARRVPVYIAVQLLGAFTGALLAFAIYKDDIIHLDGGLIPESTGMAFYTQPKDWVSNSTAFFTEMLGTAVIGCSIMALGDSHNSPPGAGMHAFIIGLLTTAVTMSLGYSTGGCFNPIRDLGPRLATIAVGYPASAFTAKQNWWIWGPWCATITGALLGGLVYDLCIFKGGESPVNYSYGRWRIETLKNEAGIAHALGLHERKDEIERRLESGEIHDEPKL</sequence>
<keyword evidence="4 8" id="KW-0812">Transmembrane</keyword>
<evidence type="ECO:0000313" key="9">
    <source>
        <dbReference type="EMBL" id="EMF08981.1"/>
    </source>
</evidence>
<feature type="compositionally biased region" description="Basic and acidic residues" evidence="7">
    <location>
        <begin position="148"/>
        <end position="157"/>
    </location>
</feature>
<feature type="compositionally biased region" description="Low complexity" evidence="7">
    <location>
        <begin position="118"/>
        <end position="128"/>
    </location>
</feature>
<reference evidence="9 10" key="1">
    <citation type="journal article" date="2012" name="PLoS Pathog.">
        <title>Diverse lifestyles and strategies of plant pathogenesis encoded in the genomes of eighteen Dothideomycetes fungi.</title>
        <authorList>
            <person name="Ohm R.A."/>
            <person name="Feau N."/>
            <person name="Henrissat B."/>
            <person name="Schoch C.L."/>
            <person name="Horwitz B.A."/>
            <person name="Barry K.W."/>
            <person name="Condon B.J."/>
            <person name="Copeland A.C."/>
            <person name="Dhillon B."/>
            <person name="Glaser F."/>
            <person name="Hesse C.N."/>
            <person name="Kosti I."/>
            <person name="LaButti K."/>
            <person name="Lindquist E.A."/>
            <person name="Lucas S."/>
            <person name="Salamov A.A."/>
            <person name="Bradshaw R.E."/>
            <person name="Ciuffetti L."/>
            <person name="Hamelin R.C."/>
            <person name="Kema G.H.J."/>
            <person name="Lawrence C."/>
            <person name="Scott J.A."/>
            <person name="Spatafora J.W."/>
            <person name="Turgeon B.G."/>
            <person name="de Wit P.J.G.M."/>
            <person name="Zhong S."/>
            <person name="Goodwin S.B."/>
            <person name="Grigoriev I.V."/>
        </authorList>
    </citation>
    <scope>NUCLEOTIDE SEQUENCE [LARGE SCALE GENOMIC DNA]</scope>
    <source>
        <strain evidence="9 10">SO2202</strain>
    </source>
</reference>
<accession>M3CZ95</accession>
<evidence type="ECO:0000256" key="7">
    <source>
        <dbReference type="SAM" id="MobiDB-lite"/>
    </source>
</evidence>
<gene>
    <name evidence="9" type="ORF">SEPMUDRAFT_159061</name>
</gene>
<evidence type="ECO:0000313" key="10">
    <source>
        <dbReference type="Proteomes" id="UP000016931"/>
    </source>
</evidence>
<feature type="region of interest" description="Disordered" evidence="7">
    <location>
        <begin position="187"/>
        <end position="260"/>
    </location>
</feature>
<dbReference type="Proteomes" id="UP000016931">
    <property type="component" value="Unassembled WGS sequence"/>
</dbReference>
<protein>
    <submittedName>
        <fullName evidence="9">Aquaporin-like protein</fullName>
    </submittedName>
</protein>
<dbReference type="CDD" id="cd00333">
    <property type="entry name" value="MIP"/>
    <property type="match status" value="1"/>
</dbReference>
<feature type="transmembrane region" description="Helical" evidence="8">
    <location>
        <begin position="506"/>
        <end position="526"/>
    </location>
</feature>
<evidence type="ECO:0000256" key="3">
    <source>
        <dbReference type="ARBA" id="ARBA00022448"/>
    </source>
</evidence>
<dbReference type="STRING" id="692275.M3CZ95"/>
<evidence type="ECO:0000256" key="8">
    <source>
        <dbReference type="SAM" id="Phobius"/>
    </source>
</evidence>
<dbReference type="HOGENOM" id="CLU_020019_2_2_1"/>
<evidence type="ECO:0000256" key="5">
    <source>
        <dbReference type="ARBA" id="ARBA00022989"/>
    </source>
</evidence>
<keyword evidence="5 8" id="KW-1133">Transmembrane helix</keyword>
<dbReference type="Pfam" id="PF00230">
    <property type="entry name" value="MIP"/>
    <property type="match status" value="1"/>
</dbReference>
<keyword evidence="3" id="KW-0813">Transport</keyword>
<name>M3CZ95_SPHMS</name>
<dbReference type="PANTHER" id="PTHR43829">
    <property type="entry name" value="AQUAPORIN OR AQUAGLYCEROPORIN RELATED"/>
    <property type="match status" value="1"/>
</dbReference>
<evidence type="ECO:0000256" key="4">
    <source>
        <dbReference type="ARBA" id="ARBA00022692"/>
    </source>
</evidence>
<dbReference type="SUPFAM" id="SSF81338">
    <property type="entry name" value="Aquaporin-like"/>
    <property type="match status" value="1"/>
</dbReference>
<dbReference type="InterPro" id="IPR050363">
    <property type="entry name" value="MIP/Aquaporin"/>
</dbReference>
<evidence type="ECO:0000256" key="6">
    <source>
        <dbReference type="ARBA" id="ARBA00023136"/>
    </source>
</evidence>
<evidence type="ECO:0000256" key="2">
    <source>
        <dbReference type="ARBA" id="ARBA00006175"/>
    </source>
</evidence>
<dbReference type="InterPro" id="IPR000425">
    <property type="entry name" value="MIP"/>
</dbReference>
<organism evidence="9 10">
    <name type="scientific">Sphaerulina musiva (strain SO2202)</name>
    <name type="common">Poplar stem canker fungus</name>
    <name type="synonym">Septoria musiva</name>
    <dbReference type="NCBI Taxonomy" id="692275"/>
    <lineage>
        <taxon>Eukaryota</taxon>
        <taxon>Fungi</taxon>
        <taxon>Dikarya</taxon>
        <taxon>Ascomycota</taxon>
        <taxon>Pezizomycotina</taxon>
        <taxon>Dothideomycetes</taxon>
        <taxon>Dothideomycetidae</taxon>
        <taxon>Mycosphaerellales</taxon>
        <taxon>Mycosphaerellaceae</taxon>
        <taxon>Sphaerulina</taxon>
    </lineage>
</organism>
<dbReference type="GO" id="GO:0015250">
    <property type="term" value="F:water channel activity"/>
    <property type="evidence" value="ECO:0007669"/>
    <property type="project" value="TreeGrafter"/>
</dbReference>
<dbReference type="eggNOG" id="KOG0224">
    <property type="taxonomic scope" value="Eukaryota"/>
</dbReference>
<evidence type="ECO:0000256" key="1">
    <source>
        <dbReference type="ARBA" id="ARBA00004141"/>
    </source>
</evidence>
<dbReference type="PRINTS" id="PR00783">
    <property type="entry name" value="MINTRINSICP"/>
</dbReference>
<comment type="similarity">
    <text evidence="2">Belongs to the MIP/aquaporin (TC 1.A.8) family.</text>
</comment>
<feature type="compositionally biased region" description="Acidic residues" evidence="7">
    <location>
        <begin position="221"/>
        <end position="232"/>
    </location>
</feature>
<dbReference type="PANTHER" id="PTHR43829:SF24">
    <property type="entry name" value="MIP AQUAPORIN (EUROFUNG)"/>
    <property type="match status" value="1"/>
</dbReference>
<dbReference type="GO" id="GO:0005886">
    <property type="term" value="C:plasma membrane"/>
    <property type="evidence" value="ECO:0007669"/>
    <property type="project" value="TreeGrafter"/>
</dbReference>
<dbReference type="GeneID" id="27904958"/>
<dbReference type="GO" id="GO:0015254">
    <property type="term" value="F:glycerol channel activity"/>
    <property type="evidence" value="ECO:0007669"/>
    <property type="project" value="TreeGrafter"/>
</dbReference>
<dbReference type="AlphaFoldDB" id="M3CZ95"/>
<feature type="region of interest" description="Disordered" evidence="7">
    <location>
        <begin position="118"/>
        <end position="161"/>
    </location>
</feature>
<feature type="transmembrane region" description="Helical" evidence="8">
    <location>
        <begin position="369"/>
        <end position="391"/>
    </location>
</feature>
<feature type="transmembrane region" description="Helical" evidence="8">
    <location>
        <begin position="297"/>
        <end position="316"/>
    </location>
</feature>
<feature type="compositionally biased region" description="Basic and acidic residues" evidence="7">
    <location>
        <begin position="203"/>
        <end position="220"/>
    </location>
</feature>
<dbReference type="RefSeq" id="XP_016757102.1">
    <property type="nucleotide sequence ID" value="XM_016907821.1"/>
</dbReference>
<feature type="transmembrane region" description="Helical" evidence="8">
    <location>
        <begin position="424"/>
        <end position="442"/>
    </location>
</feature>